<keyword evidence="3" id="KW-0238">DNA-binding</keyword>
<dbReference type="STRING" id="93684.SAMN05421853_10156"/>
<dbReference type="GO" id="GO:0006351">
    <property type="term" value="P:DNA-templated transcription"/>
    <property type="evidence" value="ECO:0007669"/>
    <property type="project" value="TreeGrafter"/>
</dbReference>
<dbReference type="GO" id="GO:0003700">
    <property type="term" value="F:DNA-binding transcription factor activity"/>
    <property type="evidence" value="ECO:0007669"/>
    <property type="project" value="InterPro"/>
</dbReference>
<dbReference type="InterPro" id="IPR000847">
    <property type="entry name" value="LysR_HTH_N"/>
</dbReference>
<accession>A0A1I5UMD8</accession>
<evidence type="ECO:0000256" key="2">
    <source>
        <dbReference type="ARBA" id="ARBA00023015"/>
    </source>
</evidence>
<dbReference type="InterPro" id="IPR058163">
    <property type="entry name" value="LysR-type_TF_proteobact-type"/>
</dbReference>
<evidence type="ECO:0000256" key="4">
    <source>
        <dbReference type="ARBA" id="ARBA00023163"/>
    </source>
</evidence>
<evidence type="ECO:0000313" key="7">
    <source>
        <dbReference type="Proteomes" id="UP000243106"/>
    </source>
</evidence>
<dbReference type="PROSITE" id="PS50931">
    <property type="entry name" value="HTH_LYSR"/>
    <property type="match status" value="1"/>
</dbReference>
<dbReference type="PRINTS" id="PR00039">
    <property type="entry name" value="HTHLYSR"/>
</dbReference>
<comment type="similarity">
    <text evidence="1">Belongs to the LysR transcriptional regulatory family.</text>
</comment>
<evidence type="ECO:0000256" key="3">
    <source>
        <dbReference type="ARBA" id="ARBA00023125"/>
    </source>
</evidence>
<dbReference type="Gene3D" id="3.40.190.10">
    <property type="entry name" value="Periplasmic binding protein-like II"/>
    <property type="match status" value="2"/>
</dbReference>
<dbReference type="GO" id="GO:0043565">
    <property type="term" value="F:sequence-specific DNA binding"/>
    <property type="evidence" value="ECO:0007669"/>
    <property type="project" value="TreeGrafter"/>
</dbReference>
<gene>
    <name evidence="6" type="ORF">SAMN05421853_10156</name>
</gene>
<dbReference type="Pfam" id="PF00126">
    <property type="entry name" value="HTH_1"/>
    <property type="match status" value="1"/>
</dbReference>
<feature type="domain" description="HTH lysR-type" evidence="5">
    <location>
        <begin position="7"/>
        <end position="64"/>
    </location>
</feature>
<dbReference type="SUPFAM" id="SSF46785">
    <property type="entry name" value="Winged helix' DNA-binding domain"/>
    <property type="match status" value="1"/>
</dbReference>
<dbReference type="PANTHER" id="PTHR30537:SF26">
    <property type="entry name" value="GLYCINE CLEAVAGE SYSTEM TRANSCRIPTIONAL ACTIVATOR"/>
    <property type="match status" value="1"/>
</dbReference>
<dbReference type="AlphaFoldDB" id="A0A1I5UMD8"/>
<dbReference type="InterPro" id="IPR036390">
    <property type="entry name" value="WH_DNA-bd_sf"/>
</dbReference>
<dbReference type="InterPro" id="IPR005119">
    <property type="entry name" value="LysR_subst-bd"/>
</dbReference>
<dbReference type="Pfam" id="PF03466">
    <property type="entry name" value="LysR_substrate"/>
    <property type="match status" value="1"/>
</dbReference>
<keyword evidence="2" id="KW-0805">Transcription regulation</keyword>
<reference evidence="7" key="1">
    <citation type="submission" date="2016-10" db="EMBL/GenBank/DDBJ databases">
        <authorList>
            <person name="Varghese N."/>
            <person name="Submissions S."/>
        </authorList>
    </citation>
    <scope>NUCLEOTIDE SEQUENCE [LARGE SCALE GENOMIC DNA]</scope>
    <source>
        <strain evidence="7">JCM 10271</strain>
    </source>
</reference>
<proteinExistence type="inferred from homology"/>
<keyword evidence="4" id="KW-0804">Transcription</keyword>
<dbReference type="EMBL" id="FOXV01000001">
    <property type="protein sequence ID" value="SFP96358.1"/>
    <property type="molecule type" value="Genomic_DNA"/>
</dbReference>
<evidence type="ECO:0000259" key="5">
    <source>
        <dbReference type="PROSITE" id="PS50931"/>
    </source>
</evidence>
<dbReference type="InterPro" id="IPR036388">
    <property type="entry name" value="WH-like_DNA-bd_sf"/>
</dbReference>
<dbReference type="Gene3D" id="1.10.10.10">
    <property type="entry name" value="Winged helix-like DNA-binding domain superfamily/Winged helix DNA-binding domain"/>
    <property type="match status" value="1"/>
</dbReference>
<dbReference type="SUPFAM" id="SSF53850">
    <property type="entry name" value="Periplasmic binding protein-like II"/>
    <property type="match status" value="1"/>
</dbReference>
<organism evidence="6 7">
    <name type="scientific">Roseivivax halotolerans</name>
    <dbReference type="NCBI Taxonomy" id="93684"/>
    <lineage>
        <taxon>Bacteria</taxon>
        <taxon>Pseudomonadati</taxon>
        <taxon>Pseudomonadota</taxon>
        <taxon>Alphaproteobacteria</taxon>
        <taxon>Rhodobacterales</taxon>
        <taxon>Roseobacteraceae</taxon>
        <taxon>Roseivivax</taxon>
    </lineage>
</organism>
<dbReference type="Proteomes" id="UP000243106">
    <property type="component" value="Unassembled WGS sequence"/>
</dbReference>
<sequence>MEWNGLPPLSALRAFSAYTETGSVTEAGRRLNVSHAAISQQLRALETHLGLKLLDRSGRSLSLTYEGHELAGALSEGFGLIARTIEALTGADAARPLQVTTSPTFAANWLMPRLAGFAGEHPDVEVMIAPTPHLVPLEPGGTDIAIRYGDGNWPGMDSTELMRSPINIVAAPSLVGDGPIPDLKELAGLPWLQELGTTEATEWLKSRGLEDARIRGIHVPGNLMLDGARNGQGIAVSTRVAVEEDLRAGRLRLLFEERRDAGYHAVTLPGAKRPPVKDFLRWVIREAKRDQRT</sequence>
<evidence type="ECO:0000256" key="1">
    <source>
        <dbReference type="ARBA" id="ARBA00009437"/>
    </source>
</evidence>
<protein>
    <submittedName>
        <fullName evidence="6">LysR family transcriptional regulator, glycine cleavage system transcriptional activator</fullName>
    </submittedName>
</protein>
<dbReference type="PANTHER" id="PTHR30537">
    <property type="entry name" value="HTH-TYPE TRANSCRIPTIONAL REGULATOR"/>
    <property type="match status" value="1"/>
</dbReference>
<dbReference type="RefSeq" id="WP_093008805.1">
    <property type="nucleotide sequence ID" value="NZ_FOXV01000001.1"/>
</dbReference>
<evidence type="ECO:0000313" key="6">
    <source>
        <dbReference type="EMBL" id="SFP96358.1"/>
    </source>
</evidence>
<keyword evidence="7" id="KW-1185">Reference proteome</keyword>
<name>A0A1I5UMD8_9RHOB</name>